<dbReference type="PATRIC" id="fig|1172190.3.peg.1591"/>
<evidence type="ECO:0000313" key="2">
    <source>
        <dbReference type="EMBL" id="EQB39140.1"/>
    </source>
</evidence>
<name>T0JDT9_9BACT</name>
<dbReference type="RefSeq" id="WP_021287903.1">
    <property type="nucleotide sequence ID" value="NZ_AUPZ01000010.1"/>
</dbReference>
<gene>
    <name evidence="2" type="ORF">M947_08240</name>
</gene>
<dbReference type="STRING" id="1172190.M947_08240"/>
<evidence type="ECO:0000256" key="1">
    <source>
        <dbReference type="SAM" id="SignalP"/>
    </source>
</evidence>
<organism evidence="2 3">
    <name type="scientific">Sulfurimonas hongkongensis</name>
    <dbReference type="NCBI Taxonomy" id="1172190"/>
    <lineage>
        <taxon>Bacteria</taxon>
        <taxon>Pseudomonadati</taxon>
        <taxon>Campylobacterota</taxon>
        <taxon>Epsilonproteobacteria</taxon>
        <taxon>Campylobacterales</taxon>
        <taxon>Sulfurimonadaceae</taxon>
        <taxon>Sulfurimonas</taxon>
    </lineage>
</organism>
<feature type="chain" id="PRO_5004565710" description="PepSY domain-containing protein" evidence="1">
    <location>
        <begin position="17"/>
        <end position="111"/>
    </location>
</feature>
<protein>
    <recommendedName>
        <fullName evidence="4">PepSY domain-containing protein</fullName>
    </recommendedName>
</protein>
<reference evidence="2 3" key="1">
    <citation type="submission" date="2013-07" db="EMBL/GenBank/DDBJ databases">
        <title>Sulfurimonas hongkongensis AST-10 Genome Sequencing.</title>
        <authorList>
            <person name="Cai L."/>
            <person name="Zhang T."/>
        </authorList>
    </citation>
    <scope>NUCLEOTIDE SEQUENCE [LARGE SCALE GENOMIC DNA]</scope>
    <source>
        <strain evidence="2 3">AST-10</strain>
    </source>
</reference>
<keyword evidence="1" id="KW-0732">Signal</keyword>
<dbReference type="AlphaFoldDB" id="T0JDT9"/>
<sequence>MKYLATLLLVPLFALASPPDSTPMTPLEHSSIHGYNKAPLVNIKSDQKKRELRNIDEKEAKEIIKKETNEDASEIELTHVGIYLVYKAKTKNYKLQINAIDGVVMKKEPRD</sequence>
<evidence type="ECO:0000313" key="3">
    <source>
        <dbReference type="Proteomes" id="UP000015520"/>
    </source>
</evidence>
<dbReference type="EMBL" id="AUPZ01000010">
    <property type="protein sequence ID" value="EQB39140.1"/>
    <property type="molecule type" value="Genomic_DNA"/>
</dbReference>
<dbReference type="Proteomes" id="UP000015520">
    <property type="component" value="Unassembled WGS sequence"/>
</dbReference>
<evidence type="ECO:0008006" key="4">
    <source>
        <dbReference type="Google" id="ProtNLM"/>
    </source>
</evidence>
<accession>T0JDT9</accession>
<keyword evidence="3" id="KW-1185">Reference proteome</keyword>
<feature type="signal peptide" evidence="1">
    <location>
        <begin position="1"/>
        <end position="16"/>
    </location>
</feature>
<proteinExistence type="predicted"/>
<comment type="caution">
    <text evidence="2">The sequence shown here is derived from an EMBL/GenBank/DDBJ whole genome shotgun (WGS) entry which is preliminary data.</text>
</comment>